<dbReference type="EMBL" id="BMWX01000008">
    <property type="protein sequence ID" value="GGZ39343.1"/>
    <property type="molecule type" value="Genomic_DNA"/>
</dbReference>
<dbReference type="Proteomes" id="UP000619457">
    <property type="component" value="Unassembled WGS sequence"/>
</dbReference>
<sequence length="71" mass="8117">MPVSICGLPDGYTDGMFHWIYDDIYELVKLHENDTFKGSKPIEHILTQTLLFDQIPDFSLLSHGDYAGIED</sequence>
<protein>
    <submittedName>
        <fullName evidence="1">Uncharacterized protein</fullName>
    </submittedName>
</protein>
<name>A0A918QC21_9BACT</name>
<dbReference type="AlphaFoldDB" id="A0A918QC21"/>
<gene>
    <name evidence="1" type="ORF">GCM10007049_35910</name>
</gene>
<keyword evidence="2" id="KW-1185">Reference proteome</keyword>
<evidence type="ECO:0000313" key="2">
    <source>
        <dbReference type="Proteomes" id="UP000619457"/>
    </source>
</evidence>
<reference evidence="1" key="2">
    <citation type="submission" date="2020-09" db="EMBL/GenBank/DDBJ databases">
        <authorList>
            <person name="Sun Q."/>
            <person name="Kim S."/>
        </authorList>
    </citation>
    <scope>NUCLEOTIDE SEQUENCE</scope>
    <source>
        <strain evidence="1">KCTC 12368</strain>
    </source>
</reference>
<evidence type="ECO:0000313" key="1">
    <source>
        <dbReference type="EMBL" id="GGZ39343.1"/>
    </source>
</evidence>
<comment type="caution">
    <text evidence="1">The sequence shown here is derived from an EMBL/GenBank/DDBJ whole genome shotgun (WGS) entry which is preliminary data.</text>
</comment>
<reference evidence="1" key="1">
    <citation type="journal article" date="2014" name="Int. J. Syst. Evol. Microbiol.">
        <title>Complete genome sequence of Corynebacterium casei LMG S-19264T (=DSM 44701T), isolated from a smear-ripened cheese.</title>
        <authorList>
            <consortium name="US DOE Joint Genome Institute (JGI-PGF)"/>
            <person name="Walter F."/>
            <person name="Albersmeier A."/>
            <person name="Kalinowski J."/>
            <person name="Ruckert C."/>
        </authorList>
    </citation>
    <scope>NUCLEOTIDE SEQUENCE</scope>
    <source>
        <strain evidence="1">KCTC 12368</strain>
    </source>
</reference>
<organism evidence="1 2">
    <name type="scientific">Echinicola pacifica</name>
    <dbReference type="NCBI Taxonomy" id="346377"/>
    <lineage>
        <taxon>Bacteria</taxon>
        <taxon>Pseudomonadati</taxon>
        <taxon>Bacteroidota</taxon>
        <taxon>Cytophagia</taxon>
        <taxon>Cytophagales</taxon>
        <taxon>Cyclobacteriaceae</taxon>
        <taxon>Echinicola</taxon>
    </lineage>
</organism>
<proteinExistence type="predicted"/>
<accession>A0A918QC21</accession>